<evidence type="ECO:0000313" key="10">
    <source>
        <dbReference type="EMBL" id="KDQ21097.1"/>
    </source>
</evidence>
<dbReference type="GO" id="GO:0000026">
    <property type="term" value="F:alpha-1,2-mannosyltransferase activity"/>
    <property type="evidence" value="ECO:0007669"/>
    <property type="project" value="TreeGrafter"/>
</dbReference>
<sequence length="653" mass="73306">MTSAGRSQPQTAFTIFWCLPGNNRIYCRGRLRKAGGLSLLYRTRADPRSILPPLAPMALHPQPKYDAPYLPVYSRSPPQSPRSVGDTMKRFARVAPQPGSAIRRYFVVLLVGTACMFGVATLFLPEKLSTAFPSSVSDFASCSESSLVAPNDIPLDHAYPLPLDATLEQRLAAWRNSPGIDWEPPDFVRWNLETCGDVIPNHNRDLISKSSLLWGSLNSTALIGLRERMAAHLEQKRDEGVFEAHGPRGLVGKGRGIVFTAGNSDTLSRVVVTLKLIRQHYKSTLPAAIYHFPSERPPEDSPLRAELAGLGAVLVEATGRDKDLNRRKNYHLKAQSIVESKWAEVIYLDSDNFPVLDPSLLFEQKNYKRLGAMFWPDYWKTSANNPMWQILGIQCRDEWEQEAGQIVIDKRKHLDALLLSMYMLEDWPFWFNFSDGDKDVFRFAFLALRKRWALPGRYVGAAAFPGPTASGPFCSHTMQQYDSDGRPAFVHYNLMKQIPSGVFQGFSWRKTKQLVAFPKAHNTPVSNPVSTRQSAVPYPDPVMHDADDVEADMLANADDDGWGIQPATEEVRRRAAVERAIRPYFHGGVISALCIDMDWDREPNLDKVGVPNELGIDWSHDPLEIVQWSADSRLKDLESNVYDLGFVPVGHGF</sequence>
<dbReference type="HOGENOM" id="CLU_027806_0_0_1"/>
<keyword evidence="3 10" id="KW-0808">Transferase</keyword>
<evidence type="ECO:0000256" key="7">
    <source>
        <dbReference type="ARBA" id="ARBA00023034"/>
    </source>
</evidence>
<name>A0A067NAD8_BOTB1</name>
<evidence type="ECO:0000313" key="11">
    <source>
        <dbReference type="Proteomes" id="UP000027195"/>
    </source>
</evidence>
<reference evidence="11" key="1">
    <citation type="journal article" date="2014" name="Proc. Natl. Acad. Sci. U.S.A.">
        <title>Extensive sampling of basidiomycete genomes demonstrates inadequacy of the white-rot/brown-rot paradigm for wood decay fungi.</title>
        <authorList>
            <person name="Riley R."/>
            <person name="Salamov A.A."/>
            <person name="Brown D.W."/>
            <person name="Nagy L.G."/>
            <person name="Floudas D."/>
            <person name="Held B.W."/>
            <person name="Levasseur A."/>
            <person name="Lombard V."/>
            <person name="Morin E."/>
            <person name="Otillar R."/>
            <person name="Lindquist E.A."/>
            <person name="Sun H."/>
            <person name="LaButti K.M."/>
            <person name="Schmutz J."/>
            <person name="Jabbour D."/>
            <person name="Luo H."/>
            <person name="Baker S.E."/>
            <person name="Pisabarro A.G."/>
            <person name="Walton J.D."/>
            <person name="Blanchette R.A."/>
            <person name="Henrissat B."/>
            <person name="Martin F."/>
            <person name="Cullen D."/>
            <person name="Hibbett D.S."/>
            <person name="Grigoriev I.V."/>
        </authorList>
    </citation>
    <scope>NUCLEOTIDE SEQUENCE [LARGE SCALE GENOMIC DNA]</scope>
    <source>
        <strain evidence="11">FD-172 SS1</strain>
    </source>
</reference>
<dbReference type="SUPFAM" id="SSF53448">
    <property type="entry name" value="Nucleotide-diphospho-sugar transferases"/>
    <property type="match status" value="1"/>
</dbReference>
<keyword evidence="7" id="KW-0333">Golgi apparatus</keyword>
<dbReference type="InterPro" id="IPR029044">
    <property type="entry name" value="Nucleotide-diphossugar_trans"/>
</dbReference>
<proteinExistence type="inferred from homology"/>
<dbReference type="Proteomes" id="UP000027195">
    <property type="component" value="Unassembled WGS sequence"/>
</dbReference>
<feature type="transmembrane region" description="Helical" evidence="9">
    <location>
        <begin position="105"/>
        <end position="124"/>
    </location>
</feature>
<evidence type="ECO:0000256" key="9">
    <source>
        <dbReference type="SAM" id="Phobius"/>
    </source>
</evidence>
<organism evidence="10 11">
    <name type="scientific">Botryobasidium botryosum (strain FD-172 SS1)</name>
    <dbReference type="NCBI Taxonomy" id="930990"/>
    <lineage>
        <taxon>Eukaryota</taxon>
        <taxon>Fungi</taxon>
        <taxon>Dikarya</taxon>
        <taxon>Basidiomycota</taxon>
        <taxon>Agaricomycotina</taxon>
        <taxon>Agaricomycetes</taxon>
        <taxon>Cantharellales</taxon>
        <taxon>Botryobasidiaceae</taxon>
        <taxon>Botryobasidium</taxon>
    </lineage>
</organism>
<dbReference type="EMBL" id="KL198017">
    <property type="protein sequence ID" value="KDQ21097.1"/>
    <property type="molecule type" value="Genomic_DNA"/>
</dbReference>
<dbReference type="PANTHER" id="PTHR31646:SF1">
    <property type="entry name" value="ALPHA-1,2-MANNOSYLTRANSFERASE MNN2"/>
    <property type="match status" value="1"/>
</dbReference>
<protein>
    <submittedName>
        <fullName evidence="10">Glycosyltransferase family 71 protein</fullName>
    </submittedName>
</protein>
<dbReference type="InParanoid" id="A0A067NAD8"/>
<evidence type="ECO:0000256" key="2">
    <source>
        <dbReference type="ARBA" id="ARBA00009105"/>
    </source>
</evidence>
<dbReference type="OrthoDB" id="430354at2759"/>
<keyword evidence="6 9" id="KW-1133">Transmembrane helix</keyword>
<accession>A0A067NAD8</accession>
<evidence type="ECO:0000256" key="4">
    <source>
        <dbReference type="ARBA" id="ARBA00022692"/>
    </source>
</evidence>
<dbReference type="InterPro" id="IPR022751">
    <property type="entry name" value="Alpha_mannosyltransferase"/>
</dbReference>
<dbReference type="GO" id="GO:0000139">
    <property type="term" value="C:Golgi membrane"/>
    <property type="evidence" value="ECO:0007669"/>
    <property type="project" value="UniProtKB-SubCell"/>
</dbReference>
<keyword evidence="5" id="KW-0735">Signal-anchor</keyword>
<dbReference type="GO" id="GO:0046354">
    <property type="term" value="P:mannan biosynthetic process"/>
    <property type="evidence" value="ECO:0007669"/>
    <property type="project" value="TreeGrafter"/>
</dbReference>
<evidence type="ECO:0000256" key="8">
    <source>
        <dbReference type="ARBA" id="ARBA00023136"/>
    </source>
</evidence>
<evidence type="ECO:0000256" key="5">
    <source>
        <dbReference type="ARBA" id="ARBA00022968"/>
    </source>
</evidence>
<dbReference type="PANTHER" id="PTHR31646">
    <property type="entry name" value="ALPHA-1,2-MANNOSYLTRANSFERASE MNN2"/>
    <property type="match status" value="1"/>
</dbReference>
<keyword evidence="11" id="KW-1185">Reference proteome</keyword>
<dbReference type="STRING" id="930990.A0A067NAD8"/>
<evidence type="ECO:0000256" key="6">
    <source>
        <dbReference type="ARBA" id="ARBA00022989"/>
    </source>
</evidence>
<evidence type="ECO:0000256" key="1">
    <source>
        <dbReference type="ARBA" id="ARBA00004323"/>
    </source>
</evidence>
<gene>
    <name evidence="10" type="ORF">BOTBODRAFT_27095</name>
</gene>
<keyword evidence="8 9" id="KW-0472">Membrane</keyword>
<dbReference type="Pfam" id="PF11051">
    <property type="entry name" value="Mannosyl_trans3"/>
    <property type="match status" value="2"/>
</dbReference>
<evidence type="ECO:0000256" key="3">
    <source>
        <dbReference type="ARBA" id="ARBA00022679"/>
    </source>
</evidence>
<keyword evidence="4 9" id="KW-0812">Transmembrane</keyword>
<dbReference type="AlphaFoldDB" id="A0A067NAD8"/>
<comment type="similarity">
    <text evidence="2">Belongs to the MNN1/MNT family.</text>
</comment>
<comment type="subcellular location">
    <subcellularLocation>
        <location evidence="1">Golgi apparatus membrane</location>
        <topology evidence="1">Single-pass type II membrane protein</topology>
    </subcellularLocation>
</comment>